<keyword evidence="6" id="KW-0479">Metal-binding</keyword>
<dbReference type="SMART" id="SM00702">
    <property type="entry name" value="P4Hc"/>
    <property type="match status" value="1"/>
</dbReference>
<protein>
    <recommendedName>
        <fullName evidence="5">procollagen-proline 4-dioxygenase</fullName>
        <ecNumber evidence="5">1.14.11.2</ecNumber>
    </recommendedName>
</protein>
<evidence type="ECO:0000313" key="13">
    <source>
        <dbReference type="EMBL" id="CAG7723752.1"/>
    </source>
</evidence>
<dbReference type="EC" id="1.14.11.2" evidence="5"/>
<evidence type="ECO:0000256" key="8">
    <source>
        <dbReference type="ARBA" id="ARBA00022964"/>
    </source>
</evidence>
<keyword evidence="7" id="KW-0847">Vitamin C</keyword>
<evidence type="ECO:0000259" key="12">
    <source>
        <dbReference type="PROSITE" id="PS51471"/>
    </source>
</evidence>
<sequence length="562" mass="63485">MATSNRIPNILLILVLSILTPSNVISIRESQPISSQREDLFSSTSKLEDLVESEVQIVDVLDTFADYTLEKAKLIKSYVEAQKTLINTQGKKLVAHPVEAYLLIRRLTADWEDVHGALHAISNYSVGVFNWVETYRQNRNFPQSEDLTGAAHAIVRLQDTYRLNMKSLSEGIIQLPKQMMLHNTVFHGKNGLTAQDLLFIGKHAFTQGLYNRAIQWLQTAEGIAGKEINGTNGSQNELLEELHTSLRSAIEVHDDILERQGPRGITWKTNPVPINPELARDAKYQINRKEMFVPALFRRQSQEEEFVHFERLCAGEEIRPDKILSTLKCRLTTVISPYFVLSPLRVEEASLSPHIVIIHDFVTASQADRLIELGKPKLRASMHQTVNGTFIKSYIRTSKTAWLKDHEDPLVTKITKKIEQAVGLKASLPKEAEDYQIANYGLGGLYVPHTDHLMNNPNPEVYTAWERFVGDRIATMMIYLSNVEAGGATVFPRAGVTLWPKKGAAAFWWNLDRSGVGDENTRHGACPVLYGDKWVSNKWIRLNEQFLSATCGLHPLEKFQIP</sequence>
<comment type="function">
    <text evidence="2">Catalyzes the post-translational formation of 4-hydroxyproline in -Xaa-Pro-Gly- sequences in collagens and other proteins.</text>
</comment>
<comment type="subcellular location">
    <subcellularLocation>
        <location evidence="3">Endoplasmic reticulum lumen</location>
    </subcellularLocation>
</comment>
<proteinExistence type="inferred from homology"/>
<organism evidence="13 14">
    <name type="scientific">Allacma fusca</name>
    <dbReference type="NCBI Taxonomy" id="39272"/>
    <lineage>
        <taxon>Eukaryota</taxon>
        <taxon>Metazoa</taxon>
        <taxon>Ecdysozoa</taxon>
        <taxon>Arthropoda</taxon>
        <taxon>Hexapoda</taxon>
        <taxon>Collembola</taxon>
        <taxon>Symphypleona</taxon>
        <taxon>Sminthuridae</taxon>
        <taxon>Allacma</taxon>
    </lineage>
</organism>
<evidence type="ECO:0000256" key="1">
    <source>
        <dbReference type="ARBA" id="ARBA00001961"/>
    </source>
</evidence>
<dbReference type="InterPro" id="IPR044862">
    <property type="entry name" value="Pro_4_hyd_alph_FE2OG_OXY"/>
</dbReference>
<dbReference type="OrthoDB" id="420380at2759"/>
<keyword evidence="14" id="KW-1185">Reference proteome</keyword>
<dbReference type="InterPro" id="IPR045054">
    <property type="entry name" value="P4HA-like"/>
</dbReference>
<dbReference type="EMBL" id="CAJVCH010102291">
    <property type="protein sequence ID" value="CAG7723752.1"/>
    <property type="molecule type" value="Genomic_DNA"/>
</dbReference>
<evidence type="ECO:0000256" key="11">
    <source>
        <dbReference type="SAM" id="SignalP"/>
    </source>
</evidence>
<dbReference type="Proteomes" id="UP000708208">
    <property type="component" value="Unassembled WGS sequence"/>
</dbReference>
<reference evidence="13" key="1">
    <citation type="submission" date="2021-06" db="EMBL/GenBank/DDBJ databases">
        <authorList>
            <person name="Hodson N. C."/>
            <person name="Mongue J. A."/>
            <person name="Jaron S. K."/>
        </authorList>
    </citation>
    <scope>NUCLEOTIDE SEQUENCE</scope>
</reference>
<evidence type="ECO:0000256" key="3">
    <source>
        <dbReference type="ARBA" id="ARBA00004319"/>
    </source>
</evidence>
<dbReference type="FunFam" id="2.60.120.620:FF:000011">
    <property type="entry name" value="Prolyl alpha subunit"/>
    <property type="match status" value="1"/>
</dbReference>
<dbReference type="InterPro" id="IPR006620">
    <property type="entry name" value="Pro_4_hyd_alph"/>
</dbReference>
<feature type="chain" id="PRO_5035317541" description="procollagen-proline 4-dioxygenase" evidence="11">
    <location>
        <begin position="27"/>
        <end position="562"/>
    </location>
</feature>
<evidence type="ECO:0000256" key="7">
    <source>
        <dbReference type="ARBA" id="ARBA00022896"/>
    </source>
</evidence>
<dbReference type="GO" id="GO:0005788">
    <property type="term" value="C:endoplasmic reticulum lumen"/>
    <property type="evidence" value="ECO:0007669"/>
    <property type="project" value="UniProtKB-SubCell"/>
</dbReference>
<dbReference type="PROSITE" id="PS51471">
    <property type="entry name" value="FE2OG_OXY"/>
    <property type="match status" value="1"/>
</dbReference>
<dbReference type="AlphaFoldDB" id="A0A8J2NS07"/>
<evidence type="ECO:0000256" key="9">
    <source>
        <dbReference type="ARBA" id="ARBA00023002"/>
    </source>
</evidence>
<evidence type="ECO:0000256" key="10">
    <source>
        <dbReference type="ARBA" id="ARBA00023004"/>
    </source>
</evidence>
<keyword evidence="8" id="KW-0223">Dioxygenase</keyword>
<dbReference type="PANTHER" id="PTHR10869:SF244">
    <property type="entry name" value="PROLYL 4-HYDROXYLASE SUBUNIT ALPHA-2"/>
    <property type="match status" value="1"/>
</dbReference>
<keyword evidence="9" id="KW-0560">Oxidoreductase</keyword>
<dbReference type="InterPro" id="IPR013547">
    <property type="entry name" value="P4H_N"/>
</dbReference>
<gene>
    <name evidence="13" type="ORF">AFUS01_LOCUS12818</name>
</gene>
<evidence type="ECO:0000256" key="2">
    <source>
        <dbReference type="ARBA" id="ARBA00002035"/>
    </source>
</evidence>
<accession>A0A8J2NS07</accession>
<dbReference type="PANTHER" id="PTHR10869">
    <property type="entry name" value="PROLYL 4-HYDROXYLASE ALPHA SUBUNIT"/>
    <property type="match status" value="1"/>
</dbReference>
<comment type="similarity">
    <text evidence="4">Belongs to the P4HA family.</text>
</comment>
<evidence type="ECO:0000256" key="4">
    <source>
        <dbReference type="ARBA" id="ARBA00006511"/>
    </source>
</evidence>
<name>A0A8J2NS07_9HEXA</name>
<keyword evidence="11" id="KW-0732">Signal</keyword>
<dbReference type="Pfam" id="PF13640">
    <property type="entry name" value="2OG-FeII_Oxy_3"/>
    <property type="match status" value="1"/>
</dbReference>
<comment type="cofactor">
    <cofactor evidence="1">
        <name>L-ascorbate</name>
        <dbReference type="ChEBI" id="CHEBI:38290"/>
    </cofactor>
</comment>
<feature type="domain" description="Fe2OG dioxygenase" evidence="12">
    <location>
        <begin position="431"/>
        <end position="542"/>
    </location>
</feature>
<dbReference type="GO" id="GO:0004656">
    <property type="term" value="F:procollagen-proline 4-dioxygenase activity"/>
    <property type="evidence" value="ECO:0007669"/>
    <property type="project" value="UniProtKB-EC"/>
</dbReference>
<comment type="caution">
    <text evidence="13">The sequence shown here is derived from an EMBL/GenBank/DDBJ whole genome shotgun (WGS) entry which is preliminary data.</text>
</comment>
<evidence type="ECO:0000256" key="5">
    <source>
        <dbReference type="ARBA" id="ARBA00012269"/>
    </source>
</evidence>
<dbReference type="GO" id="GO:0005506">
    <property type="term" value="F:iron ion binding"/>
    <property type="evidence" value="ECO:0007669"/>
    <property type="project" value="InterPro"/>
</dbReference>
<dbReference type="Pfam" id="PF08336">
    <property type="entry name" value="P4Ha_N"/>
    <property type="match status" value="1"/>
</dbReference>
<dbReference type="GO" id="GO:0031418">
    <property type="term" value="F:L-ascorbic acid binding"/>
    <property type="evidence" value="ECO:0007669"/>
    <property type="project" value="UniProtKB-KW"/>
</dbReference>
<feature type="signal peptide" evidence="11">
    <location>
        <begin position="1"/>
        <end position="26"/>
    </location>
</feature>
<keyword evidence="10" id="KW-0408">Iron</keyword>
<evidence type="ECO:0000313" key="14">
    <source>
        <dbReference type="Proteomes" id="UP000708208"/>
    </source>
</evidence>
<dbReference type="InterPro" id="IPR005123">
    <property type="entry name" value="Oxoglu/Fe-dep_dioxygenase_dom"/>
</dbReference>
<evidence type="ECO:0000256" key="6">
    <source>
        <dbReference type="ARBA" id="ARBA00022723"/>
    </source>
</evidence>